<feature type="non-terminal residue" evidence="1">
    <location>
        <position position="1"/>
    </location>
</feature>
<name>A0A1B6NTX3_9ZZZZ</name>
<organism evidence="1">
    <name type="scientific">marine sediment metagenome</name>
    <dbReference type="NCBI Taxonomy" id="412755"/>
    <lineage>
        <taxon>unclassified sequences</taxon>
        <taxon>metagenomes</taxon>
        <taxon>ecological metagenomes</taxon>
    </lineage>
</organism>
<comment type="caution">
    <text evidence="1">The sequence shown here is derived from an EMBL/GenBank/DDBJ whole genome shotgun (WGS) entry which is preliminary data.</text>
</comment>
<dbReference type="EMBL" id="AYSL01000862">
    <property type="protein sequence ID" value="KTF06919.1"/>
    <property type="molecule type" value="Genomic_DNA"/>
</dbReference>
<reference evidence="1" key="1">
    <citation type="submission" date="2013-11" db="EMBL/GenBank/DDBJ databases">
        <title>Microbial diversity, functional groups and degradation webs in Northern and Southern Mediterranean and Red Sea marine crude oil polluted sites.</title>
        <authorList>
            <person name="Daffonchio D."/>
            <person name="Mapelli F."/>
            <person name="Ferrer M."/>
            <person name="Richter M."/>
            <person name="Cherif A."/>
            <person name="Malkawi H.I."/>
            <person name="Yakimov M.M."/>
            <person name="Abdel-Fattah Y.R."/>
            <person name="Blaghen M."/>
            <person name="Golyshin P.N."/>
            <person name="Kalogerakis N."/>
            <person name="Boon N."/>
            <person name="Magagnini M."/>
            <person name="Fava F."/>
        </authorList>
    </citation>
    <scope>NUCLEOTIDE SEQUENCE</scope>
</reference>
<proteinExistence type="predicted"/>
<accession>A0A1B6NTX3</accession>
<evidence type="ECO:0000313" key="1">
    <source>
        <dbReference type="EMBL" id="KTF06919.1"/>
    </source>
</evidence>
<gene>
    <name evidence="1" type="ORF">MGSAQ_001585</name>
</gene>
<dbReference type="AlphaFoldDB" id="A0A1B6NTX3"/>
<sequence>YAPNFPVSAALGAKRKNYEIME</sequence>
<protein>
    <submittedName>
        <fullName evidence="1">Uncharacterized protein</fullName>
    </submittedName>
</protein>